<dbReference type="OrthoDB" id="9785180at2"/>
<evidence type="ECO:0000256" key="1">
    <source>
        <dbReference type="SAM" id="SignalP"/>
    </source>
</evidence>
<dbReference type="EMBL" id="FPJE01000009">
    <property type="protein sequence ID" value="SFW49230.1"/>
    <property type="molecule type" value="Genomic_DNA"/>
</dbReference>
<feature type="chain" id="PRO_5013358017" description="Peptidyl-prolyl cis-trans isomerase" evidence="1">
    <location>
        <begin position="23"/>
        <end position="288"/>
    </location>
</feature>
<keyword evidence="3" id="KW-1185">Reference proteome</keyword>
<evidence type="ECO:0008006" key="4">
    <source>
        <dbReference type="Google" id="ProtNLM"/>
    </source>
</evidence>
<dbReference type="RefSeq" id="WP_072317118.1">
    <property type="nucleotide sequence ID" value="NZ_FPJE01000009.1"/>
</dbReference>
<sequence length="288" mass="34002">MLRKSIVGLMVILHLASCSYFSSDETADAVARVGESYLYKKDLSGIYGEDMSREDSMVVRNNFVNTWAMRQLFMDKARINLPEEQLREFEKLIEEYKTDLYTTTYKEALINSAMDTAVTTSEIESFYNNTEDKFKLNEELWRFRYIEVSPGFGKLDELRKKFRSFGEEDKEELEEMAIKFKSYSLEDSIWVKTSQILQKIPALGEEENRKNIKKSNFIELTDSLGVYLIYINDILQRNDNAPMSYIKPTIKQILLNRKKLEFLRKLEKEIMDEAVRKKKFQIYDESDK</sequence>
<feature type="signal peptide" evidence="1">
    <location>
        <begin position="1"/>
        <end position="22"/>
    </location>
</feature>
<organism evidence="2 3">
    <name type="scientific">Sinomicrobium oceani</name>
    <dbReference type="NCBI Taxonomy" id="1150368"/>
    <lineage>
        <taxon>Bacteria</taxon>
        <taxon>Pseudomonadati</taxon>
        <taxon>Bacteroidota</taxon>
        <taxon>Flavobacteriia</taxon>
        <taxon>Flavobacteriales</taxon>
        <taxon>Flavobacteriaceae</taxon>
        <taxon>Sinomicrobium</taxon>
    </lineage>
</organism>
<evidence type="ECO:0000313" key="3">
    <source>
        <dbReference type="Proteomes" id="UP000182248"/>
    </source>
</evidence>
<dbReference type="Proteomes" id="UP000182248">
    <property type="component" value="Unassembled WGS sequence"/>
</dbReference>
<dbReference type="AlphaFoldDB" id="A0A1K1PR31"/>
<name>A0A1K1PR31_9FLAO</name>
<accession>A0A1K1PR31</accession>
<reference evidence="2 3" key="1">
    <citation type="submission" date="2016-11" db="EMBL/GenBank/DDBJ databases">
        <authorList>
            <person name="Jaros S."/>
            <person name="Januszkiewicz K."/>
            <person name="Wedrychowicz H."/>
        </authorList>
    </citation>
    <scope>NUCLEOTIDE SEQUENCE [LARGE SCALE GENOMIC DNA]</scope>
    <source>
        <strain evidence="2 3">CGMCC 1.12145</strain>
    </source>
</reference>
<proteinExistence type="predicted"/>
<evidence type="ECO:0000313" key="2">
    <source>
        <dbReference type="EMBL" id="SFW49230.1"/>
    </source>
</evidence>
<protein>
    <recommendedName>
        <fullName evidence="4">Peptidyl-prolyl cis-trans isomerase</fullName>
    </recommendedName>
</protein>
<gene>
    <name evidence="2" type="ORF">SAMN02927921_01882</name>
</gene>
<dbReference type="STRING" id="1150368.SAMN02927921_01882"/>
<keyword evidence="1" id="KW-0732">Signal</keyword>